<sequence length="529" mass="59170">MVFPSDTEHFNIHYVPSDDEIRNAVRKSEEALQKIEGRMEELRQELRALEEHREIQKREVNIRKNLFIPIHRVNVDVLTSIFLSILDDNDSQISTNHPAVVISHVCRRWRAAALTTKLNVKIIDLDGILGGPGEAAGAFVTECIEFNELVEIMCSSSTRWKVLYLIIGFPQAQFPNFPTARLLTVPPQSTPALTTVKLHCNISEVQQENPLNEHMVSSTNIFSASTLRSLRIGVQVMFHDLMRMPVAWSNLEHLFFDGYAAESPHRFDAAQALALFKECSNLVTCHLALQRDVTIPIGRAPVTLQRLRELALTPHTSHLPKGFARFLILPSIRKLDVFPGYGQCTPREYEGSGLSEFFERFRPTLEDVTFCYKSLTQTGLHTCLEHLPNVTSLGLVNDGRITTAADTGAANLNSDLFRHLSPEFDETGTAVTQLLPCPRIEVFRIWLEAEMSQTPQTKGTSTPVEFNSFAPVVGINFGNSYASIAVLAKEGQAECIANEDGERQIACAISFSGEEMVRSWCSLPPKIVL</sequence>
<reference evidence="2" key="1">
    <citation type="submission" date="2022-06" db="EMBL/GenBank/DDBJ databases">
        <title>Genome Sequence of Candolleomyces eurysporus.</title>
        <authorList>
            <person name="Buettner E."/>
        </authorList>
    </citation>
    <scope>NUCLEOTIDE SEQUENCE</scope>
    <source>
        <strain evidence="2">VTCC 930004</strain>
    </source>
</reference>
<name>A0A9W8JJH9_9AGAR</name>
<dbReference type="AlphaFoldDB" id="A0A9W8JJH9"/>
<dbReference type="Proteomes" id="UP001140091">
    <property type="component" value="Unassembled WGS sequence"/>
</dbReference>
<keyword evidence="3" id="KW-1185">Reference proteome</keyword>
<evidence type="ECO:0000313" key="3">
    <source>
        <dbReference type="Proteomes" id="UP001140091"/>
    </source>
</evidence>
<evidence type="ECO:0000256" key="1">
    <source>
        <dbReference type="SAM" id="Coils"/>
    </source>
</evidence>
<dbReference type="Gene3D" id="3.30.420.40">
    <property type="match status" value="1"/>
</dbReference>
<keyword evidence="1" id="KW-0175">Coiled coil</keyword>
<feature type="non-terminal residue" evidence="2">
    <location>
        <position position="1"/>
    </location>
</feature>
<evidence type="ECO:0008006" key="4">
    <source>
        <dbReference type="Google" id="ProtNLM"/>
    </source>
</evidence>
<dbReference type="Gene3D" id="3.80.10.10">
    <property type="entry name" value="Ribonuclease Inhibitor"/>
    <property type="match status" value="1"/>
</dbReference>
<comment type="caution">
    <text evidence="2">The sequence shown here is derived from an EMBL/GenBank/DDBJ whole genome shotgun (WGS) entry which is preliminary data.</text>
</comment>
<dbReference type="OrthoDB" id="2894079at2759"/>
<gene>
    <name evidence="2" type="ORF">H1R20_g1259</name>
</gene>
<protein>
    <recommendedName>
        <fullName evidence="4">F-box domain-containing protein</fullName>
    </recommendedName>
</protein>
<feature type="coiled-coil region" evidence="1">
    <location>
        <begin position="25"/>
        <end position="59"/>
    </location>
</feature>
<accession>A0A9W8JJH9</accession>
<dbReference type="EMBL" id="JANBPK010000308">
    <property type="protein sequence ID" value="KAJ2935835.1"/>
    <property type="molecule type" value="Genomic_DNA"/>
</dbReference>
<organism evidence="2 3">
    <name type="scientific">Candolleomyces eurysporus</name>
    <dbReference type="NCBI Taxonomy" id="2828524"/>
    <lineage>
        <taxon>Eukaryota</taxon>
        <taxon>Fungi</taxon>
        <taxon>Dikarya</taxon>
        <taxon>Basidiomycota</taxon>
        <taxon>Agaricomycotina</taxon>
        <taxon>Agaricomycetes</taxon>
        <taxon>Agaricomycetidae</taxon>
        <taxon>Agaricales</taxon>
        <taxon>Agaricineae</taxon>
        <taxon>Psathyrellaceae</taxon>
        <taxon>Candolleomyces</taxon>
    </lineage>
</organism>
<evidence type="ECO:0000313" key="2">
    <source>
        <dbReference type="EMBL" id="KAJ2935835.1"/>
    </source>
</evidence>
<proteinExistence type="predicted"/>
<dbReference type="InterPro" id="IPR032675">
    <property type="entry name" value="LRR_dom_sf"/>
</dbReference>